<dbReference type="InterPro" id="IPR012349">
    <property type="entry name" value="Split_barrel_FMN-bd"/>
</dbReference>
<dbReference type="NCBIfam" id="NF004231">
    <property type="entry name" value="PRK05679.1"/>
    <property type="match status" value="1"/>
</dbReference>
<evidence type="ECO:0000259" key="6">
    <source>
        <dbReference type="Pfam" id="PF01243"/>
    </source>
</evidence>
<evidence type="ECO:0000256" key="4">
    <source>
        <dbReference type="ARBA" id="ARBA00023002"/>
    </source>
</evidence>
<dbReference type="Pfam" id="PF10590">
    <property type="entry name" value="PNP_phzG_C"/>
    <property type="match status" value="1"/>
</dbReference>
<feature type="binding site" evidence="5">
    <location>
        <begin position="141"/>
        <end position="142"/>
    </location>
    <ligand>
        <name>FMN</name>
        <dbReference type="ChEBI" id="CHEBI:58210"/>
    </ligand>
</feature>
<dbReference type="PANTHER" id="PTHR10851:SF0">
    <property type="entry name" value="PYRIDOXINE-5'-PHOSPHATE OXIDASE"/>
    <property type="match status" value="1"/>
</dbReference>
<dbReference type="NCBIfam" id="NF038138">
    <property type="entry name" value="phena_PhzG"/>
    <property type="match status" value="1"/>
</dbReference>
<keyword evidence="3 5" id="KW-0288">FMN</keyword>
<evidence type="ECO:0000259" key="7">
    <source>
        <dbReference type="Pfam" id="PF10590"/>
    </source>
</evidence>
<dbReference type="PIRSF" id="PIRSF000190">
    <property type="entry name" value="Pyd_amn-ph_oxd"/>
    <property type="match status" value="1"/>
</dbReference>
<accession>A0A3D9T372</accession>
<evidence type="ECO:0000256" key="5">
    <source>
        <dbReference type="PIRSR" id="PIRSR000190-2"/>
    </source>
</evidence>
<feature type="binding site" evidence="5">
    <location>
        <position position="84"/>
    </location>
    <ligand>
        <name>FMN</name>
        <dbReference type="ChEBI" id="CHEBI:58210"/>
    </ligand>
</feature>
<dbReference type="Gene3D" id="2.30.110.10">
    <property type="entry name" value="Electron Transport, Fmn-binding Protein, Chain A"/>
    <property type="match status" value="1"/>
</dbReference>
<protein>
    <submittedName>
        <fullName evidence="8">Pyridoxamine 5'-phosphate oxidase</fullName>
    </submittedName>
</protein>
<name>A0A3D9T372_9ACTN</name>
<dbReference type="InterPro" id="IPR000659">
    <property type="entry name" value="Pyridox_Oxase"/>
</dbReference>
<keyword evidence="9" id="KW-1185">Reference proteome</keyword>
<feature type="binding site" evidence="5">
    <location>
        <position position="106"/>
    </location>
    <ligand>
        <name>FMN</name>
        <dbReference type="ChEBI" id="CHEBI:58210"/>
    </ligand>
</feature>
<dbReference type="InterPro" id="IPR053451">
    <property type="entry name" value="Phenazine_biosynth_oxidase"/>
</dbReference>
<dbReference type="OrthoDB" id="9780392at2"/>
<dbReference type="RefSeq" id="WP_116025933.1">
    <property type="nucleotide sequence ID" value="NZ_QTTT01000001.1"/>
</dbReference>
<dbReference type="GO" id="GO:0010181">
    <property type="term" value="F:FMN binding"/>
    <property type="evidence" value="ECO:0007669"/>
    <property type="project" value="InterPro"/>
</dbReference>
<keyword evidence="4" id="KW-0560">Oxidoreductase</keyword>
<evidence type="ECO:0000313" key="8">
    <source>
        <dbReference type="EMBL" id="REF00824.1"/>
    </source>
</evidence>
<dbReference type="Proteomes" id="UP000256661">
    <property type="component" value="Unassembled WGS sequence"/>
</dbReference>
<feature type="domain" description="Pyridoxine 5'-phosphate oxidase dimerisation C-terminal" evidence="7">
    <location>
        <begin position="170"/>
        <end position="210"/>
    </location>
</feature>
<evidence type="ECO:0000256" key="3">
    <source>
        <dbReference type="ARBA" id="ARBA00022643"/>
    </source>
</evidence>
<dbReference type="PANTHER" id="PTHR10851">
    <property type="entry name" value="PYRIDOXINE-5-PHOSPHATE OXIDASE"/>
    <property type="match status" value="1"/>
</dbReference>
<proteinExistence type="inferred from homology"/>
<dbReference type="InterPro" id="IPR019576">
    <property type="entry name" value="Pyridoxamine_oxidase_dimer_C"/>
</dbReference>
<dbReference type="SUPFAM" id="SSF50475">
    <property type="entry name" value="FMN-binding split barrel"/>
    <property type="match status" value="1"/>
</dbReference>
<dbReference type="PROSITE" id="PS01064">
    <property type="entry name" value="PYRIDOX_OXIDASE"/>
    <property type="match status" value="1"/>
</dbReference>
<dbReference type="InterPro" id="IPR011576">
    <property type="entry name" value="Pyridox_Oxase_N"/>
</dbReference>
<evidence type="ECO:0000256" key="2">
    <source>
        <dbReference type="ARBA" id="ARBA00022630"/>
    </source>
</evidence>
<comment type="similarity">
    <text evidence="1">Belongs to the pyridoxamine 5'-phosphate oxidase family.</text>
</comment>
<comment type="caution">
    <text evidence="8">The sequence shown here is derived from an EMBL/GenBank/DDBJ whole genome shotgun (WGS) entry which is preliminary data.</text>
</comment>
<feature type="binding site" evidence="5">
    <location>
        <position position="193"/>
    </location>
    <ligand>
        <name>FMN</name>
        <dbReference type="ChEBI" id="CHEBI:58210"/>
    </ligand>
</feature>
<dbReference type="InterPro" id="IPR019740">
    <property type="entry name" value="Pyridox_Oxase_CS"/>
</dbReference>
<dbReference type="EMBL" id="QTTT01000001">
    <property type="protein sequence ID" value="REF00824.1"/>
    <property type="molecule type" value="Genomic_DNA"/>
</dbReference>
<feature type="domain" description="Pyridoxamine 5'-phosphate oxidase N-terminal" evidence="6">
    <location>
        <begin position="37"/>
        <end position="158"/>
    </location>
</feature>
<evidence type="ECO:0000313" key="9">
    <source>
        <dbReference type="Proteomes" id="UP000256661"/>
    </source>
</evidence>
<reference evidence="8 9" key="1">
    <citation type="submission" date="2018-08" db="EMBL/GenBank/DDBJ databases">
        <title>Sequencing the genomes of 1000 actinobacteria strains.</title>
        <authorList>
            <person name="Klenk H.-P."/>
        </authorList>
    </citation>
    <scope>NUCLEOTIDE SEQUENCE [LARGE SCALE GENOMIC DNA]</scope>
    <source>
        <strain evidence="8 9">DSM 43927</strain>
    </source>
</reference>
<sequence length="210" mass="23582">MSERSETLTGMSGLPFPEYVTPPADPLGLLRRWLDEAESRGVREPRALALATADTAGRPSSRIVVLNRVTDTGLVFTTHHDSLKGRQLRANPWASGLLYWREMSRQISVTGTTLWLTSAEADTLWTARPEFTHAMTVASRQSEPLDDVDALRARAERLAEAGAQPRPASYVGIELVPHSLEFWADGTDRLHERLRYERAGDHWRTTRLQP</sequence>
<dbReference type="GO" id="GO:0008615">
    <property type="term" value="P:pyridoxine biosynthetic process"/>
    <property type="evidence" value="ECO:0007669"/>
    <property type="project" value="InterPro"/>
</dbReference>
<dbReference type="Pfam" id="PF01243">
    <property type="entry name" value="PNPOx_N"/>
    <property type="match status" value="1"/>
</dbReference>
<dbReference type="GO" id="GO:0004733">
    <property type="term" value="F:pyridoxamine phosphate oxidase activity"/>
    <property type="evidence" value="ECO:0007669"/>
    <property type="project" value="InterPro"/>
</dbReference>
<keyword evidence="2" id="KW-0285">Flavoprotein</keyword>
<dbReference type="AlphaFoldDB" id="A0A3D9T372"/>
<gene>
    <name evidence="8" type="ORF">DFJ69_6406</name>
</gene>
<evidence type="ECO:0000256" key="1">
    <source>
        <dbReference type="ARBA" id="ARBA00007301"/>
    </source>
</evidence>
<organism evidence="8 9">
    <name type="scientific">Thermomonospora umbrina</name>
    <dbReference type="NCBI Taxonomy" id="111806"/>
    <lineage>
        <taxon>Bacteria</taxon>
        <taxon>Bacillati</taxon>
        <taxon>Actinomycetota</taxon>
        <taxon>Actinomycetes</taxon>
        <taxon>Streptosporangiales</taxon>
        <taxon>Thermomonosporaceae</taxon>
        <taxon>Thermomonospora</taxon>
    </lineage>
</organism>
<feature type="binding site" evidence="5">
    <location>
        <position position="183"/>
    </location>
    <ligand>
        <name>FMN</name>
        <dbReference type="ChEBI" id="CHEBI:58210"/>
    </ligand>
</feature>
<comment type="cofactor">
    <cofactor evidence="5">
        <name>FMN</name>
        <dbReference type="ChEBI" id="CHEBI:58210"/>
    </cofactor>
    <text evidence="5">Binds 1 FMN per subunit.</text>
</comment>